<reference evidence="1 2" key="1">
    <citation type="submission" date="2019-03" db="EMBL/GenBank/DDBJ databases">
        <title>Genomic Encyclopedia of Type Strains, Phase IV (KMG-IV): sequencing the most valuable type-strain genomes for metagenomic binning, comparative biology and taxonomic classification.</title>
        <authorList>
            <person name="Goeker M."/>
        </authorList>
    </citation>
    <scope>NUCLEOTIDE SEQUENCE [LARGE SCALE GENOMIC DNA]</scope>
    <source>
        <strain evidence="1 2">DSM 18401</strain>
    </source>
</reference>
<evidence type="ECO:0000313" key="1">
    <source>
        <dbReference type="EMBL" id="TCN42413.1"/>
    </source>
</evidence>
<accession>A0A4R2CNX0</accession>
<dbReference type="AlphaFoldDB" id="A0A4R2CNX0"/>
<protein>
    <recommendedName>
        <fullName evidence="3">DUF3102 family protein</fullName>
    </recommendedName>
</protein>
<keyword evidence="2" id="KW-1185">Reference proteome</keyword>
<proteinExistence type="predicted"/>
<dbReference type="Proteomes" id="UP000295351">
    <property type="component" value="Unassembled WGS sequence"/>
</dbReference>
<comment type="caution">
    <text evidence="1">The sequence shown here is derived from an EMBL/GenBank/DDBJ whole genome shotgun (WGS) entry which is preliminary data.</text>
</comment>
<organism evidence="1 2">
    <name type="scientific">Shinella granuli</name>
    <dbReference type="NCBI Taxonomy" id="323621"/>
    <lineage>
        <taxon>Bacteria</taxon>
        <taxon>Pseudomonadati</taxon>
        <taxon>Pseudomonadota</taxon>
        <taxon>Alphaproteobacteria</taxon>
        <taxon>Hyphomicrobiales</taxon>
        <taxon>Rhizobiaceae</taxon>
        <taxon>Shinella</taxon>
    </lineage>
</organism>
<dbReference type="RefSeq" id="WP_133035286.1">
    <property type="nucleotide sequence ID" value="NZ_BAABEI010000012.1"/>
</dbReference>
<dbReference type="EMBL" id="SLVX01000012">
    <property type="protein sequence ID" value="TCN42413.1"/>
    <property type="molecule type" value="Genomic_DNA"/>
</dbReference>
<name>A0A4R2CNX0_SHIGR</name>
<gene>
    <name evidence="1" type="ORF">EV665_112148</name>
</gene>
<sequence>MTQLASNALSVSAESVRELVEASDLLASQSIEKALEAGHLLIAAKAECRHGEWLPFLKRAGVGERKAQRLMKLSASGLKPSAVSGFGGIRGALEFLTRRAKAARHFDEALASVLSGGYGTAELEAALLLEDEMIEMFPEEKRGPLRRHRPEHDVTSILKRIAQIKTDEPEAA</sequence>
<evidence type="ECO:0000313" key="2">
    <source>
        <dbReference type="Proteomes" id="UP000295351"/>
    </source>
</evidence>
<evidence type="ECO:0008006" key="3">
    <source>
        <dbReference type="Google" id="ProtNLM"/>
    </source>
</evidence>